<dbReference type="InParanoid" id="G4TBZ2"/>
<gene>
    <name evidence="2" type="ORF">PIIN_02712</name>
</gene>
<organism evidence="2 3">
    <name type="scientific">Serendipita indica (strain DSM 11827)</name>
    <name type="common">Root endophyte fungus</name>
    <name type="synonym">Piriformospora indica</name>
    <dbReference type="NCBI Taxonomy" id="1109443"/>
    <lineage>
        <taxon>Eukaryota</taxon>
        <taxon>Fungi</taxon>
        <taxon>Dikarya</taxon>
        <taxon>Basidiomycota</taxon>
        <taxon>Agaricomycotina</taxon>
        <taxon>Agaricomycetes</taxon>
        <taxon>Sebacinales</taxon>
        <taxon>Serendipitaceae</taxon>
        <taxon>Serendipita</taxon>
    </lineage>
</organism>
<feature type="compositionally biased region" description="Basic and acidic residues" evidence="1">
    <location>
        <begin position="73"/>
        <end position="83"/>
    </location>
</feature>
<name>G4TBZ2_SERID</name>
<evidence type="ECO:0000313" key="2">
    <source>
        <dbReference type="EMBL" id="CCA68851.1"/>
    </source>
</evidence>
<protein>
    <submittedName>
        <fullName evidence="2">Uncharacterized protein</fullName>
    </submittedName>
</protein>
<accession>G4TBZ2</accession>
<sequence length="95" mass="10739">MKAIELMKLRRKAEPANPRDDPSSVPMDERLIVEVTYNTMGMALWVKNDVIAGRALDLFAAKMRVHVSPVSSIKRDERRHPQDGRIALCSGRKPV</sequence>
<evidence type="ECO:0000256" key="1">
    <source>
        <dbReference type="SAM" id="MobiDB-lite"/>
    </source>
</evidence>
<dbReference type="EMBL" id="CAFZ01000041">
    <property type="protein sequence ID" value="CCA68851.1"/>
    <property type="molecule type" value="Genomic_DNA"/>
</dbReference>
<feature type="region of interest" description="Disordered" evidence="1">
    <location>
        <begin position="71"/>
        <end position="95"/>
    </location>
</feature>
<proteinExistence type="predicted"/>
<dbReference type="HOGENOM" id="CLU_2373561_0_0_1"/>
<dbReference type="OrthoDB" id="431929at2759"/>
<reference evidence="2 3" key="1">
    <citation type="journal article" date="2011" name="PLoS Pathog.">
        <title>Endophytic Life Strategies Decoded by Genome and Transcriptome Analyses of the Mutualistic Root Symbiont Piriformospora indica.</title>
        <authorList>
            <person name="Zuccaro A."/>
            <person name="Lahrmann U."/>
            <person name="Guldener U."/>
            <person name="Langen G."/>
            <person name="Pfiffi S."/>
            <person name="Biedenkopf D."/>
            <person name="Wong P."/>
            <person name="Samans B."/>
            <person name="Grimm C."/>
            <person name="Basiewicz M."/>
            <person name="Murat C."/>
            <person name="Martin F."/>
            <person name="Kogel K.H."/>
        </authorList>
    </citation>
    <scope>NUCLEOTIDE SEQUENCE [LARGE SCALE GENOMIC DNA]</scope>
    <source>
        <strain evidence="2 3">DSM 11827</strain>
    </source>
</reference>
<keyword evidence="3" id="KW-1185">Reference proteome</keyword>
<dbReference type="AlphaFoldDB" id="G4TBZ2"/>
<dbReference type="STRING" id="1109443.G4TBZ2"/>
<dbReference type="Proteomes" id="UP000007148">
    <property type="component" value="Unassembled WGS sequence"/>
</dbReference>
<comment type="caution">
    <text evidence="2">The sequence shown here is derived from an EMBL/GenBank/DDBJ whole genome shotgun (WGS) entry which is preliminary data.</text>
</comment>
<evidence type="ECO:0000313" key="3">
    <source>
        <dbReference type="Proteomes" id="UP000007148"/>
    </source>
</evidence>